<dbReference type="SUPFAM" id="SSF51735">
    <property type="entry name" value="NAD(P)-binding Rossmann-fold domains"/>
    <property type="match status" value="1"/>
</dbReference>
<dbReference type="Pfam" id="PF01073">
    <property type="entry name" value="3Beta_HSD"/>
    <property type="match status" value="1"/>
</dbReference>
<dbReference type="GeneID" id="17262652"/>
<protein>
    <recommendedName>
        <fullName evidence="4">3-beta hydroxysteroid dehydrogenase/isomerase domain-containing protein</fullName>
    </recommendedName>
</protein>
<dbReference type="InterPro" id="IPR002225">
    <property type="entry name" value="3Beta_OHSteriod_DH/Estase"/>
</dbReference>
<feature type="chain" id="PRO_5044053531" description="3-beta hydroxysteroid dehydrogenase/isomerase domain-containing protein" evidence="3">
    <location>
        <begin position="16"/>
        <end position="417"/>
    </location>
</feature>
<keyword evidence="2" id="KW-0560">Oxidoreductase</keyword>
<dbReference type="STRING" id="2903.R1C324"/>
<dbReference type="KEGG" id="ehx:EMIHUDRAFT_468544"/>
<dbReference type="GO" id="GO:0006694">
    <property type="term" value="P:steroid biosynthetic process"/>
    <property type="evidence" value="ECO:0007669"/>
    <property type="project" value="InterPro"/>
</dbReference>
<organism evidence="5 6">
    <name type="scientific">Emiliania huxleyi (strain CCMP1516)</name>
    <dbReference type="NCBI Taxonomy" id="280463"/>
    <lineage>
        <taxon>Eukaryota</taxon>
        <taxon>Haptista</taxon>
        <taxon>Haptophyta</taxon>
        <taxon>Prymnesiophyceae</taxon>
        <taxon>Isochrysidales</taxon>
        <taxon>Noelaerhabdaceae</taxon>
        <taxon>Emiliania</taxon>
    </lineage>
</organism>
<reference evidence="5" key="2">
    <citation type="submission" date="2024-10" db="UniProtKB">
        <authorList>
            <consortium name="EnsemblProtists"/>
        </authorList>
    </citation>
    <scope>IDENTIFICATION</scope>
</reference>
<dbReference type="Gene3D" id="3.40.50.720">
    <property type="entry name" value="NAD(P)-binding Rossmann-like Domain"/>
    <property type="match status" value="1"/>
</dbReference>
<dbReference type="OMA" id="GDHFKRG"/>
<accession>A0A0D3IZ17</accession>
<dbReference type="PANTHER" id="PTHR43245:SF51">
    <property type="entry name" value="SHORT CHAIN DEHYDROGENASE_REDUCTASE FAMILY 42E, MEMBER 2"/>
    <property type="match status" value="1"/>
</dbReference>
<dbReference type="GO" id="GO:0016616">
    <property type="term" value="F:oxidoreductase activity, acting on the CH-OH group of donors, NAD or NADP as acceptor"/>
    <property type="evidence" value="ECO:0007669"/>
    <property type="project" value="InterPro"/>
</dbReference>
<dbReference type="PANTHER" id="PTHR43245">
    <property type="entry name" value="BIFUNCTIONAL POLYMYXIN RESISTANCE PROTEIN ARNA"/>
    <property type="match status" value="1"/>
</dbReference>
<dbReference type="GeneID" id="17274781"/>
<dbReference type="PaxDb" id="2903-EOD16502"/>
<dbReference type="eggNOG" id="KOG1430">
    <property type="taxonomic scope" value="Eukaryota"/>
</dbReference>
<dbReference type="EnsemblProtists" id="EOD29508">
    <property type="protein sequence ID" value="EOD29508"/>
    <property type="gene ID" value="EMIHUDRAFT_468544"/>
</dbReference>
<dbReference type="RefSeq" id="XP_005781939.1">
    <property type="nucleotide sequence ID" value="XM_005781882.1"/>
</dbReference>
<feature type="signal peptide" evidence="3">
    <location>
        <begin position="1"/>
        <end position="15"/>
    </location>
</feature>
<dbReference type="InterPro" id="IPR050177">
    <property type="entry name" value="Lipid_A_modif_metabolic_enz"/>
</dbReference>
<keyword evidence="6" id="KW-1185">Reference proteome</keyword>
<dbReference type="InterPro" id="IPR036291">
    <property type="entry name" value="NAD(P)-bd_dom_sf"/>
</dbReference>
<dbReference type="RefSeq" id="XP_005768931.1">
    <property type="nucleotide sequence ID" value="XM_005768874.1"/>
</dbReference>
<comment type="similarity">
    <text evidence="1">Belongs to the 3-beta-HSD family.</text>
</comment>
<evidence type="ECO:0000313" key="6">
    <source>
        <dbReference type="Proteomes" id="UP000013827"/>
    </source>
</evidence>
<dbReference type="AlphaFoldDB" id="A0A0D3IZ17"/>
<keyword evidence="3" id="KW-0732">Signal</keyword>
<dbReference type="Proteomes" id="UP000013827">
    <property type="component" value="Unassembled WGS sequence"/>
</dbReference>
<feature type="domain" description="3-beta hydroxysteroid dehydrogenase/isomerase" evidence="4">
    <location>
        <begin position="61"/>
        <end position="313"/>
    </location>
</feature>
<evidence type="ECO:0000256" key="1">
    <source>
        <dbReference type="ARBA" id="ARBA00009219"/>
    </source>
</evidence>
<dbReference type="KEGG" id="ehx:EMIHUDRAFT_468545"/>
<dbReference type="KEGG" id="ehx:EMIHUDRAFT_470426"/>
<evidence type="ECO:0000259" key="4">
    <source>
        <dbReference type="Pfam" id="PF01073"/>
    </source>
</evidence>
<name>A0A0D3IZ17_EMIH1</name>
<dbReference type="HOGENOM" id="CLU_007383_6_8_1"/>
<evidence type="ECO:0000313" key="5">
    <source>
        <dbReference type="EnsemblProtists" id="EOD16502"/>
    </source>
</evidence>
<dbReference type="RefSeq" id="XP_005781937.1">
    <property type="nucleotide sequence ID" value="XM_005781880.1"/>
</dbReference>
<proteinExistence type="inferred from homology"/>
<dbReference type="GeneID" id="17274783"/>
<dbReference type="EnsemblProtists" id="EOD29510">
    <property type="protein sequence ID" value="EOD29510"/>
    <property type="gene ID" value="EMIHUDRAFT_468545"/>
</dbReference>
<evidence type="ECO:0000256" key="2">
    <source>
        <dbReference type="ARBA" id="ARBA00023002"/>
    </source>
</evidence>
<reference evidence="6" key="1">
    <citation type="journal article" date="2013" name="Nature">
        <title>Pan genome of the phytoplankton Emiliania underpins its global distribution.</title>
        <authorList>
            <person name="Read B.A."/>
            <person name="Kegel J."/>
            <person name="Klute M.J."/>
            <person name="Kuo A."/>
            <person name="Lefebvre S.C."/>
            <person name="Maumus F."/>
            <person name="Mayer C."/>
            <person name="Miller J."/>
            <person name="Monier A."/>
            <person name="Salamov A."/>
            <person name="Young J."/>
            <person name="Aguilar M."/>
            <person name="Claverie J.M."/>
            <person name="Frickenhaus S."/>
            <person name="Gonzalez K."/>
            <person name="Herman E.K."/>
            <person name="Lin Y.C."/>
            <person name="Napier J."/>
            <person name="Ogata H."/>
            <person name="Sarno A.F."/>
            <person name="Shmutz J."/>
            <person name="Schroeder D."/>
            <person name="de Vargas C."/>
            <person name="Verret F."/>
            <person name="von Dassow P."/>
            <person name="Valentin K."/>
            <person name="Van de Peer Y."/>
            <person name="Wheeler G."/>
            <person name="Dacks J.B."/>
            <person name="Delwiche C.F."/>
            <person name="Dyhrman S.T."/>
            <person name="Glockner G."/>
            <person name="John U."/>
            <person name="Richards T."/>
            <person name="Worden A.Z."/>
            <person name="Zhang X."/>
            <person name="Grigoriev I.V."/>
            <person name="Allen A.E."/>
            <person name="Bidle K."/>
            <person name="Borodovsky M."/>
            <person name="Bowler C."/>
            <person name="Brownlee C."/>
            <person name="Cock J.M."/>
            <person name="Elias M."/>
            <person name="Gladyshev V.N."/>
            <person name="Groth M."/>
            <person name="Guda C."/>
            <person name="Hadaegh A."/>
            <person name="Iglesias-Rodriguez M.D."/>
            <person name="Jenkins J."/>
            <person name="Jones B.M."/>
            <person name="Lawson T."/>
            <person name="Leese F."/>
            <person name="Lindquist E."/>
            <person name="Lobanov A."/>
            <person name="Lomsadze A."/>
            <person name="Malik S.B."/>
            <person name="Marsh M.E."/>
            <person name="Mackinder L."/>
            <person name="Mock T."/>
            <person name="Mueller-Roeber B."/>
            <person name="Pagarete A."/>
            <person name="Parker M."/>
            <person name="Probert I."/>
            <person name="Quesneville H."/>
            <person name="Raines C."/>
            <person name="Rensing S.A."/>
            <person name="Riano-Pachon D.M."/>
            <person name="Richier S."/>
            <person name="Rokitta S."/>
            <person name="Shiraiwa Y."/>
            <person name="Soanes D.M."/>
            <person name="van der Giezen M."/>
            <person name="Wahlund T.M."/>
            <person name="Williams B."/>
            <person name="Wilson W."/>
            <person name="Wolfe G."/>
            <person name="Wurch L.L."/>
        </authorList>
    </citation>
    <scope>NUCLEOTIDE SEQUENCE</scope>
</reference>
<evidence type="ECO:0000256" key="3">
    <source>
        <dbReference type="SAM" id="SignalP"/>
    </source>
</evidence>
<dbReference type="EnsemblProtists" id="EOD16502">
    <property type="protein sequence ID" value="EOD16502"/>
    <property type="gene ID" value="EMIHUDRAFT_470426"/>
</dbReference>
<sequence>MLLAAGRLLPLAAVCYWLLKPSPRQPAKQPPPGVDWRARPGLHATVKEKAPATGKSYLVIGTGSVGLIIMEALVERGEKKVKGLDVVAPRRGVEGATFAVGNVTDYSSIKAACEGVDVVYLTVALIRYYERLQYQYAASHAVNVTGTGNVLRACAECGVQVLVQTSTSNVCVAPALVSTSMDESSELVGPQNSPNHYGWTKAQAETMVLAANGAPLEPAARGALQTVAVRPCSGIFGLQDNFMTEKWLELGQVQIMLPEPLIDYVYNENVAYAHLLAEAALHAERAKPPPQRRVGGEAFCITNGEPLRAADFHDAVGHYYERQTGGAFKQTYLPRRLMMALGYAVELVQRATRGRVTGDLALLTPAMFAVASLTYAFSSAKAKERLGYEPLYTLHEALQRTVYLWHTHRAGVAGAKK</sequence>